<evidence type="ECO:0000313" key="15">
    <source>
        <dbReference type="EMBL" id="CCE67044.1"/>
    </source>
</evidence>
<dbReference type="InterPro" id="IPR018113">
    <property type="entry name" value="PTrfase_EIIB_Cys"/>
</dbReference>
<feature type="active site" description="Phosphocysteine intermediate; for EIIB activity" evidence="11">
    <location>
        <position position="475"/>
    </location>
</feature>
<evidence type="ECO:0000256" key="5">
    <source>
        <dbReference type="ARBA" id="ARBA00022679"/>
    </source>
</evidence>
<reference evidence="15" key="1">
    <citation type="submission" date="2011-11" db="EMBL/GenBank/DDBJ databases">
        <title>Complete genome sequence of Candidatus Mycoplasma haemominutum.</title>
        <authorList>
            <person name="Barker E.N."/>
            <person name="Darby A.C."/>
            <person name="Helps C.R."/>
            <person name="Peters I.R."/>
            <person name="Hughes M.A."/>
            <person name="Radford A.D."/>
            <person name="Novacco M."/>
            <person name="Boretti F."/>
            <person name="Hofmann-Lehmann R."/>
            <person name="Tasker S."/>
        </authorList>
    </citation>
    <scope>NUCLEOTIDE SEQUENCE</scope>
    <source>
        <strain evidence="15">Birmingham 1</strain>
    </source>
</reference>
<dbReference type="SUPFAM" id="SSF55604">
    <property type="entry name" value="Glucose permease domain IIB"/>
    <property type="match status" value="1"/>
</dbReference>
<keyword evidence="10 12" id="KW-0472">Membrane</keyword>
<proteinExistence type="predicted"/>
<evidence type="ECO:0000256" key="4">
    <source>
        <dbReference type="ARBA" id="ARBA00022597"/>
    </source>
</evidence>
<dbReference type="Gene3D" id="3.30.1360.60">
    <property type="entry name" value="Glucose permease domain IIB"/>
    <property type="match status" value="1"/>
</dbReference>
<evidence type="ECO:0000256" key="10">
    <source>
        <dbReference type="ARBA" id="ARBA00023136"/>
    </source>
</evidence>
<dbReference type="GO" id="GO:0005886">
    <property type="term" value="C:plasma membrane"/>
    <property type="evidence" value="ECO:0007669"/>
    <property type="project" value="UniProtKB-SubCell"/>
</dbReference>
<evidence type="ECO:0000256" key="8">
    <source>
        <dbReference type="ARBA" id="ARBA00022777"/>
    </source>
</evidence>
<dbReference type="InterPro" id="IPR050429">
    <property type="entry name" value="PTS_Glucose_EIICBA"/>
</dbReference>
<evidence type="ECO:0000259" key="13">
    <source>
        <dbReference type="PROSITE" id="PS51098"/>
    </source>
</evidence>
<dbReference type="PANTHER" id="PTHR30009">
    <property type="entry name" value="CYTOCHROME C-TYPE SYNTHESIS PROTEIN AND PTS TRANSMEMBRANE COMPONENT"/>
    <property type="match status" value="1"/>
</dbReference>
<keyword evidence="6" id="KW-0598">Phosphotransferase system</keyword>
<evidence type="ECO:0000256" key="9">
    <source>
        <dbReference type="ARBA" id="ARBA00022989"/>
    </source>
</evidence>
<dbReference type="AlphaFoldDB" id="G8C3Z6"/>
<dbReference type="PANTHER" id="PTHR30009:SF20">
    <property type="entry name" value="PTS SYSTEM GLUCOSE-SPECIFIC EIICB COMPONENT-RELATED"/>
    <property type="match status" value="1"/>
</dbReference>
<feature type="domain" description="PTS EIIC type-1" evidence="14">
    <location>
        <begin position="1"/>
        <end position="441"/>
    </location>
</feature>
<protein>
    <submittedName>
        <fullName evidence="15">Phosphotransferase system glucose-specific IIBC component</fullName>
        <ecNumber evidence="15">2.7.1.69</ecNumber>
    </submittedName>
</protein>
<dbReference type="KEGG" id="mhb:MHM_05260"/>
<dbReference type="HOGENOM" id="CLU_012312_1_0_14"/>
<dbReference type="GO" id="GO:0009401">
    <property type="term" value="P:phosphoenolpyruvate-dependent sugar phosphotransferase system"/>
    <property type="evidence" value="ECO:0007669"/>
    <property type="project" value="UniProtKB-KW"/>
</dbReference>
<comment type="subcellular location">
    <subcellularLocation>
        <location evidence="1">Cell membrane</location>
        <topology evidence="1">Multi-pass membrane protein</topology>
    </subcellularLocation>
</comment>
<feature type="transmembrane region" description="Helical" evidence="12">
    <location>
        <begin position="200"/>
        <end position="224"/>
    </location>
</feature>
<feature type="transmembrane region" description="Helical" evidence="12">
    <location>
        <begin position="359"/>
        <end position="377"/>
    </location>
</feature>
<feature type="transmembrane region" description="Helical" evidence="12">
    <location>
        <begin position="31"/>
        <end position="48"/>
    </location>
</feature>
<evidence type="ECO:0000256" key="3">
    <source>
        <dbReference type="ARBA" id="ARBA00022475"/>
    </source>
</evidence>
<feature type="transmembrane region" description="Helical" evidence="12">
    <location>
        <begin position="407"/>
        <end position="427"/>
    </location>
</feature>
<reference evidence="15" key="2">
    <citation type="submission" date="2011-11" db="EMBL/GenBank/DDBJ databases">
        <authorList>
            <person name="Barker E."/>
        </authorList>
    </citation>
    <scope>NUCLEOTIDE SEQUENCE</scope>
    <source>
        <strain evidence="15">Birmingham 1</strain>
    </source>
</reference>
<dbReference type="Pfam" id="PF00367">
    <property type="entry name" value="PTS_EIIB"/>
    <property type="match status" value="1"/>
</dbReference>
<dbReference type="InterPro" id="IPR001996">
    <property type="entry name" value="PTS_IIB_1"/>
</dbReference>
<dbReference type="GO" id="GO:0008982">
    <property type="term" value="F:protein-N(PI)-phosphohistidine-sugar phosphotransferase activity"/>
    <property type="evidence" value="ECO:0007669"/>
    <property type="project" value="InterPro"/>
</dbReference>
<keyword evidence="2" id="KW-0813">Transport</keyword>
<dbReference type="PROSITE" id="PS51098">
    <property type="entry name" value="PTS_EIIB_TYPE_1"/>
    <property type="match status" value="1"/>
</dbReference>
<evidence type="ECO:0000256" key="7">
    <source>
        <dbReference type="ARBA" id="ARBA00022692"/>
    </source>
</evidence>
<keyword evidence="5 15" id="KW-0808">Transferase</keyword>
<dbReference type="Pfam" id="PF02378">
    <property type="entry name" value="PTS_EIIC"/>
    <property type="match status" value="1"/>
</dbReference>
<dbReference type="EMBL" id="HE613254">
    <property type="protein sequence ID" value="CCE67044.1"/>
    <property type="molecule type" value="Genomic_DNA"/>
</dbReference>
<evidence type="ECO:0000259" key="14">
    <source>
        <dbReference type="PROSITE" id="PS51103"/>
    </source>
</evidence>
<dbReference type="InterPro" id="IPR013013">
    <property type="entry name" value="PTS_EIIC_1"/>
</dbReference>
<evidence type="ECO:0000256" key="6">
    <source>
        <dbReference type="ARBA" id="ARBA00022683"/>
    </source>
</evidence>
<dbReference type="PROSITE" id="PS51103">
    <property type="entry name" value="PTS_EIIC_TYPE_1"/>
    <property type="match status" value="1"/>
</dbReference>
<dbReference type="GO" id="GO:0090563">
    <property type="term" value="F:protein-phosphocysteine-sugar phosphotransferase activity"/>
    <property type="evidence" value="ECO:0007669"/>
    <property type="project" value="TreeGrafter"/>
</dbReference>
<sequence length="534" mass="59197">MQSIALPILQAFPLLLCISFSIAFTKQDAGTAVWCSILSFFTFIYFQAPFIELGACKDGCCTNCCTDGCSCANGKNCCCCSLLCCTKKTEELKILHISNAGRNLVPSIVTRMFGVNTLNTSIFGPIFIGGVMIPFLLKRYSEIKLPTYLAYFSGKRLLPLICSLSVLPLALLTLLFWPWIWTALSYLGNWIAKSEGVDTFFFGLLEKLLIPTGFHHIFASLFWYSPLGGDVQLALKDDNGGKCCELLCCKNNISLNSPSLQGDALIGLYSLSFPTNDITSKKIFEHFQEKKIFAGRLAQGKFPIMQFALPAAALGIYYSHHPQKRAEAKKTLVPGVWNSLILGITEPIEFSFMYTIPKLFYWFHSTMCGLSFLLMRLSGSHIPTSFSGGIIELIINGVIPVQKGTQFYYWAAIGSGLAIIYFTVFYYSFLKFHTQQPTATEPNLAGGEQKPALSEMELWKSGLGGWNNVTNYKNCASRLRYDIKDKNRVIESDLKKAGVIAIKWVGDNHVQLIVGPKAEEINTKLSKAAMASNS</sequence>
<keyword evidence="9 12" id="KW-1133">Transmembrane helix</keyword>
<dbReference type="InterPro" id="IPR003352">
    <property type="entry name" value="PTS_EIIC"/>
</dbReference>
<feature type="transmembrane region" description="Helical" evidence="12">
    <location>
        <begin position="118"/>
        <end position="137"/>
    </location>
</feature>
<feature type="transmembrane region" description="Helical" evidence="12">
    <location>
        <begin position="157"/>
        <end position="180"/>
    </location>
</feature>
<evidence type="ECO:0000256" key="11">
    <source>
        <dbReference type="PROSITE-ProRule" id="PRU00421"/>
    </source>
</evidence>
<gene>
    <name evidence="15" type="primary">ptsG</name>
    <name evidence="15" type="ORF">MHM_05260</name>
</gene>
<dbReference type="PATRIC" id="fig|1116213.3.peg.573"/>
<name>G8C3Z6_9MOLU</name>
<feature type="transmembrane region" description="Helical" evidence="12">
    <location>
        <begin position="6"/>
        <end position="24"/>
    </location>
</feature>
<feature type="domain" description="PTS EIIB type-1" evidence="13">
    <location>
        <begin position="453"/>
        <end position="534"/>
    </location>
</feature>
<keyword evidence="7 12" id="KW-0812">Transmembrane</keyword>
<dbReference type="InterPro" id="IPR036878">
    <property type="entry name" value="Glu_permease_IIB"/>
</dbReference>
<dbReference type="EC" id="2.7.1.69" evidence="15"/>
<keyword evidence="3" id="KW-1003">Cell membrane</keyword>
<dbReference type="GO" id="GO:0016301">
    <property type="term" value="F:kinase activity"/>
    <property type="evidence" value="ECO:0007669"/>
    <property type="project" value="UniProtKB-KW"/>
</dbReference>
<keyword evidence="4" id="KW-0762">Sugar transport</keyword>
<keyword evidence="8" id="KW-0418">Kinase</keyword>
<accession>G8C3Z6</accession>
<organism evidence="15">
    <name type="scientific">Candidatus Mycoplasma haematominutum 'Birmingham 1'</name>
    <dbReference type="NCBI Taxonomy" id="1116213"/>
    <lineage>
        <taxon>Bacteria</taxon>
        <taxon>Bacillati</taxon>
        <taxon>Mycoplasmatota</taxon>
        <taxon>Mollicutes</taxon>
        <taxon>Mycoplasmataceae</taxon>
        <taxon>Mycoplasma</taxon>
    </lineage>
</organism>
<evidence type="ECO:0000256" key="12">
    <source>
        <dbReference type="SAM" id="Phobius"/>
    </source>
</evidence>
<evidence type="ECO:0000256" key="1">
    <source>
        <dbReference type="ARBA" id="ARBA00004651"/>
    </source>
</evidence>
<evidence type="ECO:0000256" key="2">
    <source>
        <dbReference type="ARBA" id="ARBA00022448"/>
    </source>
</evidence>